<dbReference type="InterPro" id="IPR040045">
    <property type="entry name" value="DYNC2LI1"/>
</dbReference>
<keyword evidence="8" id="KW-0243">Dynein</keyword>
<evidence type="ECO:0000256" key="11">
    <source>
        <dbReference type="ARBA" id="ARBA00023212"/>
    </source>
</evidence>
<evidence type="ECO:0000256" key="12">
    <source>
        <dbReference type="ARBA" id="ARBA00023273"/>
    </source>
</evidence>
<evidence type="ECO:0000256" key="1">
    <source>
        <dbReference type="ARBA" id="ARBA00004138"/>
    </source>
</evidence>
<comment type="similarity">
    <text evidence="3">Belongs to the dynein light intermediate chain family.</text>
</comment>
<sequence length="114" mass="12758">MPLFRTHPVLVTSLPWQHKRPHNQARLRARGRIGFKLGPTLRSRYRDARAAMPSETLWEIAKAEVEKRGSNGSEGDGVEIGEKSVFFIGSKNGGKTTIILRCLDSQKILLTFGN</sequence>
<evidence type="ECO:0000256" key="5">
    <source>
        <dbReference type="ARBA" id="ARBA00022490"/>
    </source>
</evidence>
<keyword evidence="11" id="KW-0206">Cytoskeleton</keyword>
<accession>A0A8D1L8E8</accession>
<proteinExistence type="inferred from homology"/>
<keyword evidence="5" id="KW-0963">Cytoplasm</keyword>
<evidence type="ECO:0000313" key="13">
    <source>
        <dbReference type="Ensembl" id="ENSSSCP00045043978.1"/>
    </source>
</evidence>
<dbReference type="PANTHER" id="PTHR13236:SF0">
    <property type="entry name" value="CYTOPLASMIC DYNEIN 2 LIGHT INTERMEDIATE CHAIN 1"/>
    <property type="match status" value="1"/>
</dbReference>
<dbReference type="GO" id="GO:0035721">
    <property type="term" value="P:intraciliary retrograde transport"/>
    <property type="evidence" value="ECO:0007669"/>
    <property type="project" value="InterPro"/>
</dbReference>
<comment type="subcellular location">
    <subcellularLocation>
        <location evidence="1">Cell projection</location>
        <location evidence="1">Cilium</location>
    </subcellularLocation>
    <subcellularLocation>
        <location evidence="2">Cytoplasm</location>
        <location evidence="2">Cytoskeleton</location>
    </subcellularLocation>
</comment>
<evidence type="ECO:0000256" key="8">
    <source>
        <dbReference type="ARBA" id="ARBA00023017"/>
    </source>
</evidence>
<evidence type="ECO:0000313" key="14">
    <source>
        <dbReference type="Proteomes" id="UP000694728"/>
    </source>
</evidence>
<evidence type="ECO:0000256" key="3">
    <source>
        <dbReference type="ARBA" id="ARBA00006831"/>
    </source>
</evidence>
<dbReference type="GO" id="GO:0005874">
    <property type="term" value="C:microtubule"/>
    <property type="evidence" value="ECO:0007669"/>
    <property type="project" value="UniProtKB-KW"/>
</dbReference>
<evidence type="ECO:0000256" key="6">
    <source>
        <dbReference type="ARBA" id="ARBA00022701"/>
    </source>
</evidence>
<keyword evidence="6" id="KW-0493">Microtubule</keyword>
<dbReference type="PANTHER" id="PTHR13236">
    <property type="entry name" value="DYNEIN 2 LIGHT INTERMEDIATE CHAIN, ISOFORM 2"/>
    <property type="match status" value="1"/>
</dbReference>
<evidence type="ECO:0000256" key="9">
    <source>
        <dbReference type="ARBA" id="ARBA00023069"/>
    </source>
</evidence>
<evidence type="ECO:0000256" key="2">
    <source>
        <dbReference type="ARBA" id="ARBA00004245"/>
    </source>
</evidence>
<protein>
    <recommendedName>
        <fullName evidence="15">Cytoplasmic dynein 2 light intermediate chain 1</fullName>
    </recommendedName>
</protein>
<keyword evidence="9" id="KW-0969">Cilium</keyword>
<reference evidence="13" key="1">
    <citation type="submission" date="2025-08" db="UniProtKB">
        <authorList>
            <consortium name="Ensembl"/>
        </authorList>
    </citation>
    <scope>IDENTIFICATION</scope>
</reference>
<evidence type="ECO:0000256" key="4">
    <source>
        <dbReference type="ARBA" id="ARBA00022473"/>
    </source>
</evidence>
<dbReference type="GO" id="GO:0005868">
    <property type="term" value="C:cytoplasmic dynein complex"/>
    <property type="evidence" value="ECO:0007669"/>
    <property type="project" value="InterPro"/>
</dbReference>
<dbReference type="AlphaFoldDB" id="A0A8D1L8E8"/>
<keyword evidence="10" id="KW-0505">Motor protein</keyword>
<evidence type="ECO:0000256" key="7">
    <source>
        <dbReference type="ARBA" id="ARBA00022794"/>
    </source>
</evidence>
<organism evidence="13 14">
    <name type="scientific">Sus scrofa</name>
    <name type="common">Pig</name>
    <dbReference type="NCBI Taxonomy" id="9823"/>
    <lineage>
        <taxon>Eukaryota</taxon>
        <taxon>Metazoa</taxon>
        <taxon>Chordata</taxon>
        <taxon>Craniata</taxon>
        <taxon>Vertebrata</taxon>
        <taxon>Euteleostomi</taxon>
        <taxon>Mammalia</taxon>
        <taxon>Eutheria</taxon>
        <taxon>Laurasiatheria</taxon>
        <taxon>Artiodactyla</taxon>
        <taxon>Suina</taxon>
        <taxon>Suidae</taxon>
        <taxon>Sus</taxon>
    </lineage>
</organism>
<dbReference type="GO" id="GO:0005929">
    <property type="term" value="C:cilium"/>
    <property type="evidence" value="ECO:0007669"/>
    <property type="project" value="UniProtKB-SubCell"/>
</dbReference>
<dbReference type="GO" id="GO:0035735">
    <property type="term" value="P:intraciliary transport involved in cilium assembly"/>
    <property type="evidence" value="ECO:0007669"/>
    <property type="project" value="InterPro"/>
</dbReference>
<name>A0A8D1L8E8_PIG</name>
<dbReference type="Ensembl" id="ENSSSCT00045062443.1">
    <property type="protein sequence ID" value="ENSSSCP00045043978.1"/>
    <property type="gene ID" value="ENSSSCG00045036303.1"/>
</dbReference>
<keyword evidence="7" id="KW-0970">Cilium biogenesis/degradation</keyword>
<evidence type="ECO:0008006" key="15">
    <source>
        <dbReference type="Google" id="ProtNLM"/>
    </source>
</evidence>
<evidence type="ECO:0000256" key="10">
    <source>
        <dbReference type="ARBA" id="ARBA00023175"/>
    </source>
</evidence>
<keyword evidence="12" id="KW-0966">Cell projection</keyword>
<dbReference type="Proteomes" id="UP000694728">
    <property type="component" value="Unplaced"/>
</dbReference>
<keyword evidence="4" id="KW-0217">Developmental protein</keyword>